<evidence type="ECO:0000256" key="1">
    <source>
        <dbReference type="ARBA" id="ARBA00004141"/>
    </source>
</evidence>
<keyword evidence="2 5" id="KW-0812">Transmembrane</keyword>
<evidence type="ECO:0000256" key="4">
    <source>
        <dbReference type="ARBA" id="ARBA00023136"/>
    </source>
</evidence>
<keyword evidence="3 5" id="KW-1133">Transmembrane helix</keyword>
<dbReference type="InterPro" id="IPR052165">
    <property type="entry name" value="Membrane_assoc_protease"/>
</dbReference>
<dbReference type="Gene3D" id="2.40.50.140">
    <property type="entry name" value="Nucleic acid-binding proteins"/>
    <property type="match status" value="1"/>
</dbReference>
<dbReference type="EMBL" id="JAENII010000012">
    <property type="protein sequence ID" value="MBK1828275.1"/>
    <property type="molecule type" value="Genomic_DNA"/>
</dbReference>
<dbReference type="Pfam" id="PF01957">
    <property type="entry name" value="NfeD"/>
    <property type="match status" value="1"/>
</dbReference>
<evidence type="ECO:0000256" key="5">
    <source>
        <dbReference type="SAM" id="Phobius"/>
    </source>
</evidence>
<name>A0A934VH49_9BACT</name>
<dbReference type="InterPro" id="IPR002810">
    <property type="entry name" value="NfeD-like_C"/>
</dbReference>
<reference evidence="7" key="1">
    <citation type="submission" date="2021-01" db="EMBL/GenBank/DDBJ databases">
        <title>Modified the classification status of verrucomicrobia.</title>
        <authorList>
            <person name="Feng X."/>
        </authorList>
    </citation>
    <scope>NUCLEOTIDE SEQUENCE</scope>
    <source>
        <strain evidence="7">KCTC 22201</strain>
    </source>
</reference>
<keyword evidence="4 5" id="KW-0472">Membrane</keyword>
<evidence type="ECO:0000259" key="6">
    <source>
        <dbReference type="Pfam" id="PF01957"/>
    </source>
</evidence>
<accession>A0A934VH49</accession>
<feature type="transmembrane region" description="Helical" evidence="5">
    <location>
        <begin position="7"/>
        <end position="37"/>
    </location>
</feature>
<dbReference type="PANTHER" id="PTHR33507:SF3">
    <property type="entry name" value="INNER MEMBRANE PROTEIN YBBJ"/>
    <property type="match status" value="1"/>
</dbReference>
<feature type="domain" description="NfeD-like C-terminal" evidence="6">
    <location>
        <begin position="88"/>
        <end position="143"/>
    </location>
</feature>
<protein>
    <submittedName>
        <fullName evidence="7">NfeD family protein</fullName>
    </submittedName>
</protein>
<comment type="subcellular location">
    <subcellularLocation>
        <location evidence="1">Membrane</location>
        <topology evidence="1">Multi-pass membrane protein</topology>
    </subcellularLocation>
</comment>
<evidence type="ECO:0000256" key="3">
    <source>
        <dbReference type="ARBA" id="ARBA00022989"/>
    </source>
</evidence>
<dbReference type="AlphaFoldDB" id="A0A934VH49"/>
<keyword evidence="8" id="KW-1185">Reference proteome</keyword>
<dbReference type="GO" id="GO:0005886">
    <property type="term" value="C:plasma membrane"/>
    <property type="evidence" value="ECO:0007669"/>
    <property type="project" value="TreeGrafter"/>
</dbReference>
<dbReference type="SUPFAM" id="SSF141322">
    <property type="entry name" value="NfeD domain-like"/>
    <property type="match status" value="1"/>
</dbReference>
<proteinExistence type="predicted"/>
<dbReference type="RefSeq" id="WP_200281369.1">
    <property type="nucleotide sequence ID" value="NZ_JAENII010000012.1"/>
</dbReference>
<gene>
    <name evidence="7" type="ORF">JIN81_14670</name>
</gene>
<evidence type="ECO:0000256" key="2">
    <source>
        <dbReference type="ARBA" id="ARBA00022692"/>
    </source>
</evidence>
<dbReference type="Proteomes" id="UP000658278">
    <property type="component" value="Unassembled WGS sequence"/>
</dbReference>
<comment type="caution">
    <text evidence="7">The sequence shown here is derived from an EMBL/GenBank/DDBJ whole genome shotgun (WGS) entry which is preliminary data.</text>
</comment>
<feature type="transmembrane region" description="Helical" evidence="5">
    <location>
        <begin position="49"/>
        <end position="67"/>
    </location>
</feature>
<evidence type="ECO:0000313" key="7">
    <source>
        <dbReference type="EMBL" id="MBK1828275.1"/>
    </source>
</evidence>
<evidence type="ECO:0000313" key="8">
    <source>
        <dbReference type="Proteomes" id="UP000658278"/>
    </source>
</evidence>
<sequence>MLDPAILWFVAGIILILLEFGAPGVVLCFFGAGAIVTSITTGLGLTDTIASQSLVFTLSSVGLLIGLRRWVKSWFVGDSNSASDDVEDEFTGREARAMSDFAKGAGLVELKGARWNARSEADIKSGDTVIVNRREDLTLYVEPRS</sequence>
<organism evidence="7 8">
    <name type="scientific">Haloferula rosea</name>
    <dbReference type="NCBI Taxonomy" id="490093"/>
    <lineage>
        <taxon>Bacteria</taxon>
        <taxon>Pseudomonadati</taxon>
        <taxon>Verrucomicrobiota</taxon>
        <taxon>Verrucomicrobiia</taxon>
        <taxon>Verrucomicrobiales</taxon>
        <taxon>Verrucomicrobiaceae</taxon>
        <taxon>Haloferula</taxon>
    </lineage>
</organism>
<dbReference type="PANTHER" id="PTHR33507">
    <property type="entry name" value="INNER MEMBRANE PROTEIN YBBJ"/>
    <property type="match status" value="1"/>
</dbReference>
<dbReference type="InterPro" id="IPR012340">
    <property type="entry name" value="NA-bd_OB-fold"/>
</dbReference>